<comment type="caution">
    <text evidence="2">The sequence shown here is derived from an EMBL/GenBank/DDBJ whole genome shotgun (WGS) entry which is preliminary data.</text>
</comment>
<gene>
    <name evidence="2" type="ORF">GALL_373390</name>
</gene>
<name>A0A1J5QBW5_9ZZZZ</name>
<dbReference type="EMBL" id="MLJW01000996">
    <property type="protein sequence ID" value="OIQ80904.1"/>
    <property type="molecule type" value="Genomic_DNA"/>
</dbReference>
<protein>
    <submittedName>
        <fullName evidence="2">Uncharacterized protein</fullName>
    </submittedName>
</protein>
<feature type="region of interest" description="Disordered" evidence="1">
    <location>
        <begin position="231"/>
        <end position="263"/>
    </location>
</feature>
<feature type="region of interest" description="Disordered" evidence="1">
    <location>
        <begin position="398"/>
        <end position="417"/>
    </location>
</feature>
<sequence length="539" mass="57092">MQQLRPLGPAGRARGVDDVGEVLGAGRVVDDPDVVDGGRAAVVGQLHHARLAGCRAQRGGVAVLRQHEARRGVLEHHPQPRGGVLGVERQECAAGLEDGQHAHHQGEAAFHVQADDRLRTHSGFAQPLCPKLGQCIQLPVRHRLAAEAHRDRIRRGAGLVAKEDVRGLLARRGAGAVVPIHEQATPLVGVEQLEAIDRKPGVGHDAGQKAAELRRHACDCRRLEQVGAEGQLGVEPGAGPGQPQGQVELRRAGAQRQARGGDAGHIDRALGKCVQYERGLIQGVAAGVALRGEFGHQAVEGHFGVSQRVDDGCARASQEVDKAGRAVEPAAHHHGVGAMADHVLQPCVAASGHRHADRDVVLPAQAHQQDLERGEEGHERGGPVLLGERLHRGGEAGVDVETLRLPGEAHPRRPRPVGGQFEAGQAAQLCAPVLQIGMQRGAGIALALMRGVGGEGERQFGQAASRAAVGVDLSQFPVDDAHRPAVGHDVMQRQNQQMVFRRDGQQRGAQQRRVRKVEGLGQDGLDALRQGAVLRLVAG</sequence>
<evidence type="ECO:0000256" key="1">
    <source>
        <dbReference type="SAM" id="MobiDB-lite"/>
    </source>
</evidence>
<dbReference type="AntiFam" id="ANF00178">
    <property type="entry name" value="Shadow ORF (opposite dhbF)"/>
</dbReference>
<organism evidence="2">
    <name type="scientific">mine drainage metagenome</name>
    <dbReference type="NCBI Taxonomy" id="410659"/>
    <lineage>
        <taxon>unclassified sequences</taxon>
        <taxon>metagenomes</taxon>
        <taxon>ecological metagenomes</taxon>
    </lineage>
</organism>
<accession>A0A1J5QBW5</accession>
<feature type="compositionally biased region" description="Low complexity" evidence="1">
    <location>
        <begin position="243"/>
        <end position="260"/>
    </location>
</feature>
<proteinExistence type="predicted"/>
<dbReference type="AlphaFoldDB" id="A0A1J5QBW5"/>
<evidence type="ECO:0000313" key="2">
    <source>
        <dbReference type="EMBL" id="OIQ80904.1"/>
    </source>
</evidence>
<reference evidence="2" key="1">
    <citation type="submission" date="2016-10" db="EMBL/GenBank/DDBJ databases">
        <title>Sequence of Gallionella enrichment culture.</title>
        <authorList>
            <person name="Poehlein A."/>
            <person name="Muehling M."/>
            <person name="Daniel R."/>
        </authorList>
    </citation>
    <scope>NUCLEOTIDE SEQUENCE</scope>
</reference>